<keyword evidence="4 6" id="KW-1133">Transmembrane helix</keyword>
<feature type="transmembrane region" description="Helical" evidence="6">
    <location>
        <begin position="256"/>
        <end position="277"/>
    </location>
</feature>
<evidence type="ECO:0000313" key="8">
    <source>
        <dbReference type="EMBL" id="KAJ0198071.1"/>
    </source>
</evidence>
<dbReference type="AlphaFoldDB" id="A0A9R1V4G6"/>
<accession>A0A9R1V4G6</accession>
<keyword evidence="3 6" id="KW-0812">Transmembrane</keyword>
<evidence type="ECO:0000256" key="1">
    <source>
        <dbReference type="ARBA" id="ARBA00004141"/>
    </source>
</evidence>
<dbReference type="OrthoDB" id="306876at2759"/>
<dbReference type="GO" id="GO:0016020">
    <property type="term" value="C:membrane"/>
    <property type="evidence" value="ECO:0000318"/>
    <property type="project" value="GO_Central"/>
</dbReference>
<feature type="transmembrane region" description="Helical" evidence="6">
    <location>
        <begin position="289"/>
        <end position="309"/>
    </location>
</feature>
<sequence length="400" mass="43816">MDSTDANDGMISIGGGINAKELDHALMVEMASTAGLDLGSEAVSDDQITPLLTQQPEKPRLDIFSVSYPKRKTNKDQIPRLTESETSPFTQFIMWSWSGSRYSGLVCMALSSSVYCIMTILSNVFSAQAIPLFEIAFTRCIIISALSFMWLRRSSQPLFGPVNATSLFVSRAVTGSISLITFIYCIQRLPLSQSMLLSFTIPLTASISARFILHENLKLAEIAAIVSSFFGVIFIIRSMVSVQGTEGGEQVDGIHYFYVFLIGLLSSLTGGMSYCFIRAGAKQSDQPVVTIFSFGLVSTPAAAICMITFEDFVLPSFYSFFLMIILAILAFVAELFLARALQLEKTSKVANIQYLEVALSQLWGIASSRVTPTFGGFIGSFIIFISISCTMYLGPEKDME</sequence>
<evidence type="ECO:0000313" key="9">
    <source>
        <dbReference type="Proteomes" id="UP000235145"/>
    </source>
</evidence>
<feature type="transmembrane region" description="Helical" evidence="6">
    <location>
        <begin position="130"/>
        <end position="151"/>
    </location>
</feature>
<dbReference type="PANTHER" id="PTHR22911">
    <property type="entry name" value="ACYL-MALONYL CONDENSING ENZYME-RELATED"/>
    <property type="match status" value="1"/>
</dbReference>
<keyword evidence="9" id="KW-1185">Reference proteome</keyword>
<feature type="transmembrane region" description="Helical" evidence="6">
    <location>
        <begin position="219"/>
        <end position="236"/>
    </location>
</feature>
<feature type="transmembrane region" description="Helical" evidence="6">
    <location>
        <begin position="195"/>
        <end position="212"/>
    </location>
</feature>
<dbReference type="Pfam" id="PF00892">
    <property type="entry name" value="EamA"/>
    <property type="match status" value="1"/>
</dbReference>
<gene>
    <name evidence="8" type="ORF">LSAT_V11C700379270</name>
</gene>
<protein>
    <recommendedName>
        <fullName evidence="7">EamA domain-containing protein</fullName>
    </recommendedName>
</protein>
<evidence type="ECO:0000256" key="2">
    <source>
        <dbReference type="ARBA" id="ARBA00007635"/>
    </source>
</evidence>
<evidence type="ECO:0000256" key="5">
    <source>
        <dbReference type="ARBA" id="ARBA00023136"/>
    </source>
</evidence>
<comment type="similarity">
    <text evidence="2">Belongs to the drug/metabolite transporter (DMT) superfamily. Plant drug/metabolite exporter (P-DME) (TC 2.A.7.4) family.</text>
</comment>
<feature type="transmembrane region" description="Helical" evidence="6">
    <location>
        <begin position="102"/>
        <end position="124"/>
    </location>
</feature>
<name>A0A9R1V4G6_LACSA</name>
<proteinExistence type="inferred from homology"/>
<evidence type="ECO:0000256" key="3">
    <source>
        <dbReference type="ARBA" id="ARBA00022692"/>
    </source>
</evidence>
<feature type="transmembrane region" description="Helical" evidence="6">
    <location>
        <begin position="172"/>
        <end position="189"/>
    </location>
</feature>
<dbReference type="Gramene" id="rna-gnl|WGS:NBSK|LSAT_7X95281_mrna">
    <property type="protein sequence ID" value="cds-PLY92564.1"/>
    <property type="gene ID" value="gene-LSAT_7X95281"/>
</dbReference>
<feature type="transmembrane region" description="Helical" evidence="6">
    <location>
        <begin position="315"/>
        <end position="337"/>
    </location>
</feature>
<reference evidence="8 9" key="1">
    <citation type="journal article" date="2017" name="Nat. Commun.">
        <title>Genome assembly with in vitro proximity ligation data and whole-genome triplication in lettuce.</title>
        <authorList>
            <person name="Reyes-Chin-Wo S."/>
            <person name="Wang Z."/>
            <person name="Yang X."/>
            <person name="Kozik A."/>
            <person name="Arikit S."/>
            <person name="Song C."/>
            <person name="Xia L."/>
            <person name="Froenicke L."/>
            <person name="Lavelle D.O."/>
            <person name="Truco M.J."/>
            <person name="Xia R."/>
            <person name="Zhu S."/>
            <person name="Xu C."/>
            <person name="Xu H."/>
            <person name="Xu X."/>
            <person name="Cox K."/>
            <person name="Korf I."/>
            <person name="Meyers B.C."/>
            <person name="Michelmore R.W."/>
        </authorList>
    </citation>
    <scope>NUCLEOTIDE SEQUENCE [LARGE SCALE GENOMIC DNA]</scope>
    <source>
        <strain evidence="9">cv. Salinas</strain>
        <tissue evidence="8">Seedlings</tissue>
    </source>
</reference>
<dbReference type="InterPro" id="IPR037185">
    <property type="entry name" value="EmrE-like"/>
</dbReference>
<comment type="caution">
    <text evidence="8">The sequence shown here is derived from an EMBL/GenBank/DDBJ whole genome shotgun (WGS) entry which is preliminary data.</text>
</comment>
<keyword evidence="5 6" id="KW-0472">Membrane</keyword>
<evidence type="ECO:0000259" key="7">
    <source>
        <dbReference type="Pfam" id="PF00892"/>
    </source>
</evidence>
<organism evidence="8 9">
    <name type="scientific">Lactuca sativa</name>
    <name type="common">Garden lettuce</name>
    <dbReference type="NCBI Taxonomy" id="4236"/>
    <lineage>
        <taxon>Eukaryota</taxon>
        <taxon>Viridiplantae</taxon>
        <taxon>Streptophyta</taxon>
        <taxon>Embryophyta</taxon>
        <taxon>Tracheophyta</taxon>
        <taxon>Spermatophyta</taxon>
        <taxon>Magnoliopsida</taxon>
        <taxon>eudicotyledons</taxon>
        <taxon>Gunneridae</taxon>
        <taxon>Pentapetalae</taxon>
        <taxon>asterids</taxon>
        <taxon>campanulids</taxon>
        <taxon>Asterales</taxon>
        <taxon>Asteraceae</taxon>
        <taxon>Cichorioideae</taxon>
        <taxon>Cichorieae</taxon>
        <taxon>Lactucinae</taxon>
        <taxon>Lactuca</taxon>
    </lineage>
</organism>
<dbReference type="SUPFAM" id="SSF103481">
    <property type="entry name" value="Multidrug resistance efflux transporter EmrE"/>
    <property type="match status" value="1"/>
</dbReference>
<dbReference type="EMBL" id="NBSK02000007">
    <property type="protein sequence ID" value="KAJ0198071.1"/>
    <property type="molecule type" value="Genomic_DNA"/>
</dbReference>
<feature type="domain" description="EamA" evidence="7">
    <location>
        <begin position="103"/>
        <end position="236"/>
    </location>
</feature>
<evidence type="ECO:0000256" key="6">
    <source>
        <dbReference type="SAM" id="Phobius"/>
    </source>
</evidence>
<dbReference type="Proteomes" id="UP000235145">
    <property type="component" value="Unassembled WGS sequence"/>
</dbReference>
<evidence type="ECO:0000256" key="4">
    <source>
        <dbReference type="ARBA" id="ARBA00022989"/>
    </source>
</evidence>
<dbReference type="InterPro" id="IPR000620">
    <property type="entry name" value="EamA_dom"/>
</dbReference>
<comment type="subcellular location">
    <subcellularLocation>
        <location evidence="1">Membrane</location>
        <topology evidence="1">Multi-pass membrane protein</topology>
    </subcellularLocation>
</comment>
<dbReference type="PANTHER" id="PTHR22911:SF6">
    <property type="entry name" value="SOLUTE CARRIER FAMILY 35 MEMBER G1"/>
    <property type="match status" value="1"/>
</dbReference>
<feature type="transmembrane region" description="Helical" evidence="6">
    <location>
        <begin position="374"/>
        <end position="394"/>
    </location>
</feature>